<evidence type="ECO:0000256" key="1">
    <source>
        <dbReference type="ARBA" id="ARBA00022679"/>
    </source>
</evidence>
<keyword evidence="2" id="KW-0012">Acyltransferase</keyword>
<gene>
    <name evidence="4" type="ORF">PG2T_05390</name>
</gene>
<dbReference type="InParanoid" id="A0A1B1YSQ2"/>
<dbReference type="CDD" id="cd04301">
    <property type="entry name" value="NAT_SF"/>
    <property type="match status" value="1"/>
</dbReference>
<name>A0A1B1YSQ2_9GAMM</name>
<evidence type="ECO:0000259" key="3">
    <source>
        <dbReference type="PROSITE" id="PS51186"/>
    </source>
</evidence>
<dbReference type="STRING" id="1810504.PG2T_05390"/>
<dbReference type="InterPro" id="IPR050832">
    <property type="entry name" value="Bact_Acetyltransf"/>
</dbReference>
<dbReference type="InterPro" id="IPR016181">
    <property type="entry name" value="Acyl_CoA_acyltransferase"/>
</dbReference>
<dbReference type="OrthoDB" id="9799601at2"/>
<feature type="domain" description="N-acetyltransferase" evidence="3">
    <location>
        <begin position="6"/>
        <end position="153"/>
    </location>
</feature>
<dbReference type="Pfam" id="PF00583">
    <property type="entry name" value="Acetyltransf_1"/>
    <property type="match status" value="1"/>
</dbReference>
<keyword evidence="1" id="KW-0808">Transferase</keyword>
<dbReference type="InterPro" id="IPR000182">
    <property type="entry name" value="GNAT_dom"/>
</dbReference>
<dbReference type="RefSeq" id="WP_068803252.1">
    <property type="nucleotide sequence ID" value="NZ_CP014671.1"/>
</dbReference>
<dbReference type="KEGG" id="gbi:PG2T_05390"/>
<reference evidence="5" key="1">
    <citation type="submission" date="2016-03" db="EMBL/GenBank/DDBJ databases">
        <title>Complete genome sequence of Solimmundus cernigliae, representing a novel lineage of polycyclic aromatic hydrocarbon degraders within the Gammaproteobacteria.</title>
        <authorList>
            <person name="Singleton D.R."/>
            <person name="Dickey A.N."/>
            <person name="Scholl E.H."/>
            <person name="Wright F.A."/>
            <person name="Aitken M.D."/>
        </authorList>
    </citation>
    <scope>NUCLEOTIDE SEQUENCE [LARGE SCALE GENOMIC DNA]</scope>
    <source>
        <strain evidence="5">TR3.2</strain>
    </source>
</reference>
<sequence>MPGTHLSLLPARATHAPALAELVRLATAESLHARWDAARIARRVRSPNSSVVLAVSGRCLAGAAVLDLLSEQAQIALLVVHPHYRRIGIGSALLGWLETTASTAGLFTLQLKLEASNGAGRAFCFAHHYRERGRLPAFYVDGTAAIRLVRDLRVNSEPA</sequence>
<accession>A0A1B1YSQ2</accession>
<evidence type="ECO:0000313" key="4">
    <source>
        <dbReference type="EMBL" id="ANX03683.1"/>
    </source>
</evidence>
<dbReference type="EMBL" id="CP014671">
    <property type="protein sequence ID" value="ANX03683.1"/>
    <property type="molecule type" value="Genomic_DNA"/>
</dbReference>
<dbReference type="Proteomes" id="UP000092952">
    <property type="component" value="Chromosome"/>
</dbReference>
<keyword evidence="5" id="KW-1185">Reference proteome</keyword>
<organism evidence="4 5">
    <name type="scientific">Immundisolibacter cernigliae</name>
    <dbReference type="NCBI Taxonomy" id="1810504"/>
    <lineage>
        <taxon>Bacteria</taxon>
        <taxon>Pseudomonadati</taxon>
        <taxon>Pseudomonadota</taxon>
        <taxon>Gammaproteobacteria</taxon>
        <taxon>Immundisolibacterales</taxon>
        <taxon>Immundisolibacteraceae</taxon>
        <taxon>Immundisolibacter</taxon>
    </lineage>
</organism>
<dbReference type="PROSITE" id="PS51186">
    <property type="entry name" value="GNAT"/>
    <property type="match status" value="1"/>
</dbReference>
<evidence type="ECO:0000256" key="2">
    <source>
        <dbReference type="ARBA" id="ARBA00023315"/>
    </source>
</evidence>
<dbReference type="SUPFAM" id="SSF55729">
    <property type="entry name" value="Acyl-CoA N-acyltransferases (Nat)"/>
    <property type="match status" value="1"/>
</dbReference>
<proteinExistence type="predicted"/>
<dbReference type="Gene3D" id="3.40.630.30">
    <property type="match status" value="1"/>
</dbReference>
<dbReference type="AlphaFoldDB" id="A0A1B1YSQ2"/>
<dbReference type="GO" id="GO:0016747">
    <property type="term" value="F:acyltransferase activity, transferring groups other than amino-acyl groups"/>
    <property type="evidence" value="ECO:0007669"/>
    <property type="project" value="InterPro"/>
</dbReference>
<protein>
    <recommendedName>
        <fullName evidence="3">N-acetyltransferase domain-containing protein</fullName>
    </recommendedName>
</protein>
<dbReference type="PANTHER" id="PTHR43877">
    <property type="entry name" value="AMINOALKYLPHOSPHONATE N-ACETYLTRANSFERASE-RELATED-RELATED"/>
    <property type="match status" value="1"/>
</dbReference>
<evidence type="ECO:0000313" key="5">
    <source>
        <dbReference type="Proteomes" id="UP000092952"/>
    </source>
</evidence>